<dbReference type="AlphaFoldDB" id="A0A3G8ZSN0"/>
<dbReference type="OrthoDB" id="4281720at2"/>
<organism evidence="1 2">
    <name type="scientific">Nakamurella antarctica</name>
    <dbReference type="NCBI Taxonomy" id="1902245"/>
    <lineage>
        <taxon>Bacteria</taxon>
        <taxon>Bacillati</taxon>
        <taxon>Actinomycetota</taxon>
        <taxon>Actinomycetes</taxon>
        <taxon>Nakamurellales</taxon>
        <taxon>Nakamurellaceae</taxon>
        <taxon>Nakamurella</taxon>
    </lineage>
</organism>
<gene>
    <name evidence="1" type="ORF">EH165_00055</name>
</gene>
<evidence type="ECO:0000313" key="1">
    <source>
        <dbReference type="EMBL" id="AZI56801.1"/>
    </source>
</evidence>
<name>A0A3G8ZSN0_9ACTN</name>
<dbReference type="Proteomes" id="UP000268084">
    <property type="component" value="Chromosome"/>
</dbReference>
<protein>
    <submittedName>
        <fullName evidence="1">Uncharacterized protein</fullName>
    </submittedName>
</protein>
<reference evidence="1 2" key="1">
    <citation type="submission" date="2018-11" db="EMBL/GenBank/DDBJ databases">
        <authorList>
            <person name="Da X."/>
        </authorList>
    </citation>
    <scope>NUCLEOTIDE SEQUENCE [LARGE SCALE GENOMIC DNA]</scope>
    <source>
        <strain evidence="1 2">S14-144</strain>
    </source>
</reference>
<proteinExistence type="predicted"/>
<reference evidence="1 2" key="2">
    <citation type="submission" date="2018-12" db="EMBL/GenBank/DDBJ databases">
        <title>Nakamurella antarcticus sp. nov., isolated from Antarctica South Shetland Islands soil.</title>
        <authorList>
            <person name="Peng F."/>
        </authorList>
    </citation>
    <scope>NUCLEOTIDE SEQUENCE [LARGE SCALE GENOMIC DNA]</scope>
    <source>
        <strain evidence="1 2">S14-144</strain>
    </source>
</reference>
<accession>A0A3G8ZSN0</accession>
<evidence type="ECO:0000313" key="2">
    <source>
        <dbReference type="Proteomes" id="UP000268084"/>
    </source>
</evidence>
<keyword evidence="2" id="KW-1185">Reference proteome</keyword>
<sequence>MTQRGWDDAKLINASVYVHQDDREFGYRLITDELLDLGYRASENRDGRLRSQQRIFSAFAKKTGLRSVMTMNSRATLQNSHRLTTIWSMALNTGNGERGPMTV</sequence>
<dbReference type="KEGG" id="nak:EH165_00055"/>
<dbReference type="EMBL" id="CP034170">
    <property type="protein sequence ID" value="AZI56801.1"/>
    <property type="molecule type" value="Genomic_DNA"/>
</dbReference>